<organism evidence="1 2">
    <name type="scientific">Conidiobolus coronatus (strain ATCC 28846 / CBS 209.66 / NRRL 28638)</name>
    <name type="common">Delacroixia coronata</name>
    <dbReference type="NCBI Taxonomy" id="796925"/>
    <lineage>
        <taxon>Eukaryota</taxon>
        <taxon>Fungi</taxon>
        <taxon>Fungi incertae sedis</taxon>
        <taxon>Zoopagomycota</taxon>
        <taxon>Entomophthoromycotina</taxon>
        <taxon>Entomophthoromycetes</taxon>
        <taxon>Entomophthorales</taxon>
        <taxon>Ancylistaceae</taxon>
        <taxon>Conidiobolus</taxon>
    </lineage>
</organism>
<dbReference type="AlphaFoldDB" id="A0A137P537"/>
<name>A0A137P537_CONC2</name>
<protein>
    <submittedName>
        <fullName evidence="1">Uncharacterized protein</fullName>
    </submittedName>
</protein>
<dbReference type="Proteomes" id="UP000070444">
    <property type="component" value="Unassembled WGS sequence"/>
</dbReference>
<sequence length="213" mass="24737">MSLQQPYFKGLARDISTNKSCWGLFFGKSFKEEYQQYIKLLSLVKLINQEKLSRELPKWTAPINPDQDSSQLKVPFVPAKGKLVSQMIIVRARQHYLYNQYAQNKTSIDQSLITDLETAFELFANDKLKKGSVYFDTAAFDANPNHYYAKLEPNYYTAWKARVVVSSRKYVEPKKIGVTKPEKTGFFKLLSKRYLEGIRRRKDFLLKGCVNPP</sequence>
<dbReference type="EMBL" id="KQ964512">
    <property type="protein sequence ID" value="KXN70118.1"/>
    <property type="molecule type" value="Genomic_DNA"/>
</dbReference>
<reference evidence="1 2" key="1">
    <citation type="journal article" date="2015" name="Genome Biol. Evol.">
        <title>Phylogenomic analyses indicate that early fungi evolved digesting cell walls of algal ancestors of land plants.</title>
        <authorList>
            <person name="Chang Y."/>
            <person name="Wang S."/>
            <person name="Sekimoto S."/>
            <person name="Aerts A.L."/>
            <person name="Choi C."/>
            <person name="Clum A."/>
            <person name="LaButti K.M."/>
            <person name="Lindquist E.A."/>
            <person name="Yee Ngan C."/>
            <person name="Ohm R.A."/>
            <person name="Salamov A.A."/>
            <person name="Grigoriev I.V."/>
            <person name="Spatafora J.W."/>
            <person name="Berbee M.L."/>
        </authorList>
    </citation>
    <scope>NUCLEOTIDE SEQUENCE [LARGE SCALE GENOMIC DNA]</scope>
    <source>
        <strain evidence="1 2">NRRL 28638</strain>
    </source>
</reference>
<evidence type="ECO:0000313" key="2">
    <source>
        <dbReference type="Proteomes" id="UP000070444"/>
    </source>
</evidence>
<accession>A0A137P537</accession>
<keyword evidence="2" id="KW-1185">Reference proteome</keyword>
<evidence type="ECO:0000313" key="1">
    <source>
        <dbReference type="EMBL" id="KXN70118.1"/>
    </source>
</evidence>
<gene>
    <name evidence="1" type="ORF">CONCODRAFT_7356</name>
</gene>
<proteinExistence type="predicted"/>